<dbReference type="InterPro" id="IPR019629">
    <property type="entry name" value="Uncharacterised_HI1736/YgjV"/>
</dbReference>
<dbReference type="PATRIC" id="fig|570156.3.peg.2784"/>
<dbReference type="Pfam" id="PF10688">
    <property type="entry name" value="Imp-YgjV"/>
    <property type="match status" value="1"/>
</dbReference>
<evidence type="ECO:0000313" key="2">
    <source>
        <dbReference type="EMBL" id="KPM83702.1"/>
    </source>
</evidence>
<evidence type="ECO:0000313" key="3">
    <source>
        <dbReference type="Proteomes" id="UP000050378"/>
    </source>
</evidence>
<feature type="transmembrane region" description="Helical" evidence="1">
    <location>
        <begin position="139"/>
        <end position="158"/>
    </location>
</feature>
<name>A0A0P7EF31_9GAMM</name>
<keyword evidence="1" id="KW-1133">Transmembrane helix</keyword>
<keyword evidence="1" id="KW-0812">Transmembrane</keyword>
<accession>A0A0P7EF31</accession>
<protein>
    <recommendedName>
        <fullName evidence="4">Inner membrane protein</fullName>
    </recommendedName>
</protein>
<sequence>MFILSQCLVAIATLLDLASFQFKQRQAILACLFSSVLLTSVHFMLLDNFSAASLMLIAALRYGYCIFARKTWVMIAFMLLSISAVLLTLHSWVSFIALAATLMQTYASFQGKDFTLRLLMIVGTVCWIVHNLLAFSPLAVVMETVFLISNLVGLWRFYANPKPA</sequence>
<feature type="transmembrane region" description="Helical" evidence="1">
    <location>
        <begin position="75"/>
        <end position="102"/>
    </location>
</feature>
<gene>
    <name evidence="2" type="ORF">AOG27_08595</name>
</gene>
<reference evidence="2 3" key="1">
    <citation type="submission" date="2015-09" db="EMBL/GenBank/DDBJ databases">
        <title>Draft Genome Sequence of Pseudoalteromonas lipolytica UCD-48B.</title>
        <authorList>
            <person name="Krusor M."/>
            <person name="Coil D.A."/>
            <person name="Lang J.M."/>
            <person name="Eisen J.A."/>
            <person name="Alexiev A."/>
        </authorList>
    </citation>
    <scope>NUCLEOTIDE SEQUENCE [LARGE SCALE GENOMIC DNA]</scope>
    <source>
        <strain evidence="2 3">UCD-48B</strain>
    </source>
</reference>
<keyword evidence="1" id="KW-0472">Membrane</keyword>
<dbReference type="InterPro" id="IPR026267">
    <property type="entry name" value="YgjV"/>
</dbReference>
<dbReference type="STRING" id="570156.AOG27_08595"/>
<evidence type="ECO:0000256" key="1">
    <source>
        <dbReference type="SAM" id="Phobius"/>
    </source>
</evidence>
<feature type="transmembrane region" description="Helical" evidence="1">
    <location>
        <begin position="27"/>
        <end position="45"/>
    </location>
</feature>
<dbReference type="Proteomes" id="UP000050378">
    <property type="component" value="Unassembled WGS sequence"/>
</dbReference>
<dbReference type="PIRSF" id="PIRSF011443">
    <property type="entry name" value="YgjV"/>
    <property type="match status" value="1"/>
</dbReference>
<dbReference type="AlphaFoldDB" id="A0A0P7EF31"/>
<evidence type="ECO:0008006" key="4">
    <source>
        <dbReference type="Google" id="ProtNLM"/>
    </source>
</evidence>
<feature type="transmembrane region" description="Helical" evidence="1">
    <location>
        <begin position="114"/>
        <end position="133"/>
    </location>
</feature>
<dbReference type="RefSeq" id="WP_054552615.1">
    <property type="nucleotide sequence ID" value="NZ_LJTC01000005.1"/>
</dbReference>
<dbReference type="OrthoDB" id="7858522at2"/>
<proteinExistence type="predicted"/>
<organism evidence="2 3">
    <name type="scientific">Pseudoalteromonas lipolytica</name>
    <dbReference type="NCBI Taxonomy" id="570156"/>
    <lineage>
        <taxon>Bacteria</taxon>
        <taxon>Pseudomonadati</taxon>
        <taxon>Pseudomonadota</taxon>
        <taxon>Gammaproteobacteria</taxon>
        <taxon>Alteromonadales</taxon>
        <taxon>Pseudoalteromonadaceae</taxon>
        <taxon>Pseudoalteromonas</taxon>
    </lineage>
</organism>
<comment type="caution">
    <text evidence="2">The sequence shown here is derived from an EMBL/GenBank/DDBJ whole genome shotgun (WGS) entry which is preliminary data.</text>
</comment>
<dbReference type="EMBL" id="LJTC01000005">
    <property type="protein sequence ID" value="KPM83702.1"/>
    <property type="molecule type" value="Genomic_DNA"/>
</dbReference>